<sequence>MAGQDGSPGRIGDAGQSGLNGKSLCQVSSNTGQNLCCGESGKFEQEGESIYVNIDTSKCEFATQPIYFTSLYGKHSNGLVFSEDNIVETENHRVDKKHLKVYLRSRETLDLDEIRSHGWSLKWCGMGISLANRPQKLSMCCGSTDSSEWKAWKSGLSTRVDTSGCDLSNVGDASQGAPFYFASLSDTSCGSELRSS</sequence>
<evidence type="ECO:0000313" key="2">
    <source>
        <dbReference type="EnsemblProtists" id="EKX33318"/>
    </source>
</evidence>
<reference evidence="3" key="2">
    <citation type="submission" date="2012-11" db="EMBL/GenBank/DDBJ databases">
        <authorList>
            <person name="Kuo A."/>
            <person name="Curtis B.A."/>
            <person name="Tanifuji G."/>
            <person name="Burki F."/>
            <person name="Gruber A."/>
            <person name="Irimia M."/>
            <person name="Maruyama S."/>
            <person name="Arias M.C."/>
            <person name="Ball S.G."/>
            <person name="Gile G.H."/>
            <person name="Hirakawa Y."/>
            <person name="Hopkins J.F."/>
            <person name="Rensing S.A."/>
            <person name="Schmutz J."/>
            <person name="Symeonidi A."/>
            <person name="Elias M."/>
            <person name="Eveleigh R.J."/>
            <person name="Herman E.K."/>
            <person name="Klute M.J."/>
            <person name="Nakayama T."/>
            <person name="Obornik M."/>
            <person name="Reyes-Prieto A."/>
            <person name="Armbrust E.V."/>
            <person name="Aves S.J."/>
            <person name="Beiko R.G."/>
            <person name="Coutinho P."/>
            <person name="Dacks J.B."/>
            <person name="Durnford D.G."/>
            <person name="Fast N.M."/>
            <person name="Green B.R."/>
            <person name="Grisdale C."/>
            <person name="Hempe F."/>
            <person name="Henrissat B."/>
            <person name="Hoppner M.P."/>
            <person name="Ishida K.-I."/>
            <person name="Kim E."/>
            <person name="Koreny L."/>
            <person name="Kroth P.G."/>
            <person name="Liu Y."/>
            <person name="Malik S.-B."/>
            <person name="Maier U.G."/>
            <person name="McRose D."/>
            <person name="Mock T."/>
            <person name="Neilson J.A."/>
            <person name="Onodera N.T."/>
            <person name="Poole A.M."/>
            <person name="Pritham E.J."/>
            <person name="Richards T.A."/>
            <person name="Rocap G."/>
            <person name="Roy S.W."/>
            <person name="Sarai C."/>
            <person name="Schaack S."/>
            <person name="Shirato S."/>
            <person name="Slamovits C.H."/>
            <person name="Spencer D.F."/>
            <person name="Suzuki S."/>
            <person name="Worden A.Z."/>
            <person name="Zauner S."/>
            <person name="Barry K."/>
            <person name="Bell C."/>
            <person name="Bharti A.K."/>
            <person name="Crow J.A."/>
            <person name="Grimwood J."/>
            <person name="Kramer R."/>
            <person name="Lindquist E."/>
            <person name="Lucas S."/>
            <person name="Salamov A."/>
            <person name="McFadden G.I."/>
            <person name="Lane C.E."/>
            <person name="Keeling P.J."/>
            <person name="Gray M.W."/>
            <person name="Grigoriev I.V."/>
            <person name="Archibald J.M."/>
        </authorList>
    </citation>
    <scope>NUCLEOTIDE SEQUENCE</scope>
    <source>
        <strain evidence="3">CCMP2712</strain>
    </source>
</reference>
<gene>
    <name evidence="1" type="ORF">GUITHDRAFT_166496</name>
</gene>
<organism evidence="1">
    <name type="scientific">Guillardia theta (strain CCMP2712)</name>
    <name type="common">Cryptophyte</name>
    <dbReference type="NCBI Taxonomy" id="905079"/>
    <lineage>
        <taxon>Eukaryota</taxon>
        <taxon>Cryptophyceae</taxon>
        <taxon>Pyrenomonadales</taxon>
        <taxon>Geminigeraceae</taxon>
        <taxon>Guillardia</taxon>
    </lineage>
</organism>
<reference evidence="1 3" key="1">
    <citation type="journal article" date="2012" name="Nature">
        <title>Algal genomes reveal evolutionary mosaicism and the fate of nucleomorphs.</title>
        <authorList>
            <consortium name="DOE Joint Genome Institute"/>
            <person name="Curtis B.A."/>
            <person name="Tanifuji G."/>
            <person name="Burki F."/>
            <person name="Gruber A."/>
            <person name="Irimia M."/>
            <person name="Maruyama S."/>
            <person name="Arias M.C."/>
            <person name="Ball S.G."/>
            <person name="Gile G.H."/>
            <person name="Hirakawa Y."/>
            <person name="Hopkins J.F."/>
            <person name="Kuo A."/>
            <person name="Rensing S.A."/>
            <person name="Schmutz J."/>
            <person name="Symeonidi A."/>
            <person name="Elias M."/>
            <person name="Eveleigh R.J."/>
            <person name="Herman E.K."/>
            <person name="Klute M.J."/>
            <person name="Nakayama T."/>
            <person name="Obornik M."/>
            <person name="Reyes-Prieto A."/>
            <person name="Armbrust E.V."/>
            <person name="Aves S.J."/>
            <person name="Beiko R.G."/>
            <person name="Coutinho P."/>
            <person name="Dacks J.B."/>
            <person name="Durnford D.G."/>
            <person name="Fast N.M."/>
            <person name="Green B.R."/>
            <person name="Grisdale C.J."/>
            <person name="Hempel F."/>
            <person name="Henrissat B."/>
            <person name="Hoppner M.P."/>
            <person name="Ishida K."/>
            <person name="Kim E."/>
            <person name="Koreny L."/>
            <person name="Kroth P.G."/>
            <person name="Liu Y."/>
            <person name="Malik S.B."/>
            <person name="Maier U.G."/>
            <person name="McRose D."/>
            <person name="Mock T."/>
            <person name="Neilson J.A."/>
            <person name="Onodera N.T."/>
            <person name="Poole A.M."/>
            <person name="Pritham E.J."/>
            <person name="Richards T.A."/>
            <person name="Rocap G."/>
            <person name="Roy S.W."/>
            <person name="Sarai C."/>
            <person name="Schaack S."/>
            <person name="Shirato S."/>
            <person name="Slamovits C.H."/>
            <person name="Spencer D.F."/>
            <person name="Suzuki S."/>
            <person name="Worden A.Z."/>
            <person name="Zauner S."/>
            <person name="Barry K."/>
            <person name="Bell C."/>
            <person name="Bharti A.K."/>
            <person name="Crow J.A."/>
            <person name="Grimwood J."/>
            <person name="Kramer R."/>
            <person name="Lindquist E."/>
            <person name="Lucas S."/>
            <person name="Salamov A."/>
            <person name="McFadden G.I."/>
            <person name="Lane C.E."/>
            <person name="Keeling P.J."/>
            <person name="Gray M.W."/>
            <person name="Grigoriev I.V."/>
            <person name="Archibald J.M."/>
        </authorList>
    </citation>
    <scope>NUCLEOTIDE SEQUENCE</scope>
    <source>
        <strain evidence="1 3">CCMP2712</strain>
    </source>
</reference>
<proteinExistence type="predicted"/>
<dbReference type="KEGG" id="gtt:GUITHDRAFT_166496"/>
<dbReference type="RefSeq" id="XP_005820298.1">
    <property type="nucleotide sequence ID" value="XM_005820241.1"/>
</dbReference>
<accession>L1IAT4</accession>
<dbReference type="Proteomes" id="UP000011087">
    <property type="component" value="Unassembled WGS sequence"/>
</dbReference>
<evidence type="ECO:0000313" key="1">
    <source>
        <dbReference type="EMBL" id="EKX33318.1"/>
    </source>
</evidence>
<name>L1IAT4_GUITC</name>
<protein>
    <submittedName>
        <fullName evidence="1 2">Uncharacterized protein</fullName>
    </submittedName>
</protein>
<dbReference type="EMBL" id="JH993146">
    <property type="protein sequence ID" value="EKX33318.1"/>
    <property type="molecule type" value="Genomic_DNA"/>
</dbReference>
<keyword evidence="3" id="KW-1185">Reference proteome</keyword>
<dbReference type="EnsemblProtists" id="EKX33318">
    <property type="protein sequence ID" value="EKX33318"/>
    <property type="gene ID" value="GUITHDRAFT_166496"/>
</dbReference>
<dbReference type="PaxDb" id="55529-EKX33318"/>
<reference evidence="2" key="3">
    <citation type="submission" date="2015-06" db="UniProtKB">
        <authorList>
            <consortium name="EnsemblProtists"/>
        </authorList>
    </citation>
    <scope>IDENTIFICATION</scope>
</reference>
<dbReference type="GeneID" id="17290054"/>
<dbReference type="AlphaFoldDB" id="L1IAT4"/>
<feature type="non-terminal residue" evidence="1">
    <location>
        <position position="196"/>
    </location>
</feature>
<evidence type="ECO:0000313" key="3">
    <source>
        <dbReference type="Proteomes" id="UP000011087"/>
    </source>
</evidence>
<dbReference type="HOGENOM" id="CLU_1393487_0_0_1"/>